<feature type="region of interest" description="Disordered" evidence="1">
    <location>
        <begin position="76"/>
        <end position="107"/>
    </location>
</feature>
<feature type="compositionally biased region" description="Acidic residues" evidence="1">
    <location>
        <begin position="76"/>
        <end position="91"/>
    </location>
</feature>
<organism evidence="2 3">
    <name type="scientific">Forsythia ovata</name>
    <dbReference type="NCBI Taxonomy" id="205694"/>
    <lineage>
        <taxon>Eukaryota</taxon>
        <taxon>Viridiplantae</taxon>
        <taxon>Streptophyta</taxon>
        <taxon>Embryophyta</taxon>
        <taxon>Tracheophyta</taxon>
        <taxon>Spermatophyta</taxon>
        <taxon>Magnoliopsida</taxon>
        <taxon>eudicotyledons</taxon>
        <taxon>Gunneridae</taxon>
        <taxon>Pentapetalae</taxon>
        <taxon>asterids</taxon>
        <taxon>lamiids</taxon>
        <taxon>Lamiales</taxon>
        <taxon>Oleaceae</taxon>
        <taxon>Forsythieae</taxon>
        <taxon>Forsythia</taxon>
    </lineage>
</organism>
<comment type="caution">
    <text evidence="2">The sequence shown here is derived from an EMBL/GenBank/DDBJ whole genome shotgun (WGS) entry which is preliminary data.</text>
</comment>
<evidence type="ECO:0000313" key="2">
    <source>
        <dbReference type="EMBL" id="KAL2459132.1"/>
    </source>
</evidence>
<evidence type="ECO:0000256" key="1">
    <source>
        <dbReference type="SAM" id="MobiDB-lite"/>
    </source>
</evidence>
<gene>
    <name evidence="2" type="ORF">Fot_55150</name>
</gene>
<dbReference type="Proteomes" id="UP001604277">
    <property type="component" value="Unassembled WGS sequence"/>
</dbReference>
<name>A0ABD1P5H8_9LAMI</name>
<evidence type="ECO:0000313" key="3">
    <source>
        <dbReference type="Proteomes" id="UP001604277"/>
    </source>
</evidence>
<sequence>MQSNLLKANSCLIQGYKVSVVNGLPQGSSNYEILAILESGRYLKCMIMGMQNLMHHSMHSSITILVEEVELGGLEDEEDDLTPIGLEDEEFLLDKEERASPTSNGLQ</sequence>
<dbReference type="AlphaFoldDB" id="A0ABD1P5H8"/>
<accession>A0ABD1P5H8</accession>
<protein>
    <submittedName>
        <fullName evidence="2">Uncharacterized protein</fullName>
    </submittedName>
</protein>
<keyword evidence="3" id="KW-1185">Reference proteome</keyword>
<dbReference type="EMBL" id="JBFOLJ010000024">
    <property type="protein sequence ID" value="KAL2459132.1"/>
    <property type="molecule type" value="Genomic_DNA"/>
</dbReference>
<proteinExistence type="predicted"/>
<reference evidence="3" key="1">
    <citation type="submission" date="2024-07" db="EMBL/GenBank/DDBJ databases">
        <title>Two chromosome-level genome assemblies of Korean endemic species Abeliophyllum distichum and Forsythia ovata (Oleaceae).</title>
        <authorList>
            <person name="Jang H."/>
        </authorList>
    </citation>
    <scope>NUCLEOTIDE SEQUENCE [LARGE SCALE GENOMIC DNA]</scope>
</reference>